<dbReference type="Proteomes" id="UP000284006">
    <property type="component" value="Unassembled WGS sequence"/>
</dbReference>
<dbReference type="Gene3D" id="3.90.25.10">
    <property type="entry name" value="UDP-galactose 4-epimerase, domain 1"/>
    <property type="match status" value="1"/>
</dbReference>
<keyword evidence="3" id="KW-1185">Reference proteome</keyword>
<dbReference type="RefSeq" id="WP_119813206.1">
    <property type="nucleotide sequence ID" value="NZ_QYUP01000197.1"/>
</dbReference>
<dbReference type="PANTHER" id="PTHR47129">
    <property type="entry name" value="QUINONE OXIDOREDUCTASE 2"/>
    <property type="match status" value="1"/>
</dbReference>
<proteinExistence type="predicted"/>
<dbReference type="InterPro" id="IPR052718">
    <property type="entry name" value="NmrA-type_oxidoreductase"/>
</dbReference>
<dbReference type="CDD" id="cd05269">
    <property type="entry name" value="TMR_SDR_a"/>
    <property type="match status" value="1"/>
</dbReference>
<dbReference type="InterPro" id="IPR036291">
    <property type="entry name" value="NAD(P)-bd_dom_sf"/>
</dbReference>
<organism evidence="2 3">
    <name type="scientific">Massilia cavernae</name>
    <dbReference type="NCBI Taxonomy" id="2320864"/>
    <lineage>
        <taxon>Bacteria</taxon>
        <taxon>Pseudomonadati</taxon>
        <taxon>Pseudomonadota</taxon>
        <taxon>Betaproteobacteria</taxon>
        <taxon>Burkholderiales</taxon>
        <taxon>Oxalobacteraceae</taxon>
        <taxon>Telluria group</taxon>
        <taxon>Massilia</taxon>
    </lineage>
</organism>
<gene>
    <name evidence="2" type="ORF">D3872_24480</name>
</gene>
<feature type="domain" description="NAD(P)-binding" evidence="1">
    <location>
        <begin position="6"/>
        <end position="184"/>
    </location>
</feature>
<comment type="caution">
    <text evidence="2">The sequence shown here is derived from an EMBL/GenBank/DDBJ whole genome shotgun (WGS) entry which is preliminary data.</text>
</comment>
<evidence type="ECO:0000313" key="3">
    <source>
        <dbReference type="Proteomes" id="UP000284006"/>
    </source>
</evidence>
<dbReference type="EMBL" id="QYUP01000197">
    <property type="protein sequence ID" value="RJG08296.1"/>
    <property type="molecule type" value="Genomic_DNA"/>
</dbReference>
<sequence length="284" mass="29770">MIVVTGASGQLGRMVIEGLLERLPAADIVAAVRNPDQVNDLAKRGVQVRHADYDKPATLEKAFEGADRLLLVSSSEVGKRVPQHRAIIDAARRAGVALIAYTSILHADVSPLPLAAEHKETEEMLQRSGVPFVLLRNGWYTENYIASVPAALQHGVVLGSAGEGRISSAARADYAAAAVEVLTRDGQAGRVYELAGDTAYSLTDFAAEISRQSGKAVVYNDLPEPDFKAALLGAGVPAGLAALLAESDAGAAKGGLFDDSLQLRELIGRPTTPLASLVTAALNQ</sequence>
<dbReference type="InterPro" id="IPR016040">
    <property type="entry name" value="NAD(P)-bd_dom"/>
</dbReference>
<accession>A0A418X723</accession>
<dbReference type="SUPFAM" id="SSF51735">
    <property type="entry name" value="NAD(P)-binding Rossmann-fold domains"/>
    <property type="match status" value="1"/>
</dbReference>
<evidence type="ECO:0000259" key="1">
    <source>
        <dbReference type="Pfam" id="PF13460"/>
    </source>
</evidence>
<protein>
    <submittedName>
        <fullName evidence="2">SDR family oxidoreductase</fullName>
    </submittedName>
</protein>
<dbReference type="PANTHER" id="PTHR47129:SF1">
    <property type="entry name" value="NMRA-LIKE DOMAIN-CONTAINING PROTEIN"/>
    <property type="match status" value="1"/>
</dbReference>
<name>A0A418X723_9BURK</name>
<evidence type="ECO:0000313" key="2">
    <source>
        <dbReference type="EMBL" id="RJG08296.1"/>
    </source>
</evidence>
<dbReference type="Pfam" id="PF13460">
    <property type="entry name" value="NAD_binding_10"/>
    <property type="match status" value="1"/>
</dbReference>
<dbReference type="Gene3D" id="3.40.50.720">
    <property type="entry name" value="NAD(P)-binding Rossmann-like Domain"/>
    <property type="match status" value="1"/>
</dbReference>
<dbReference type="AlphaFoldDB" id="A0A418X723"/>
<reference evidence="2 3" key="1">
    <citation type="submission" date="2018-09" db="EMBL/GenBank/DDBJ databases">
        <authorList>
            <person name="Zhu H."/>
        </authorList>
    </citation>
    <scope>NUCLEOTIDE SEQUENCE [LARGE SCALE GENOMIC DNA]</scope>
    <source>
        <strain evidence="2 3">K1S02-61</strain>
    </source>
</reference>
<dbReference type="OrthoDB" id="5510591at2"/>